<dbReference type="PANTHER" id="PTHR43861">
    <property type="entry name" value="TRANS-ACONITATE 2-METHYLTRANSFERASE-RELATED"/>
    <property type="match status" value="1"/>
</dbReference>
<feature type="binding site" evidence="4">
    <location>
        <position position="53"/>
    </location>
    <ligand>
        <name>S-adenosyl-L-methionine</name>
        <dbReference type="ChEBI" id="CHEBI:59789"/>
    </ligand>
</feature>
<evidence type="ECO:0000256" key="2">
    <source>
        <dbReference type="ARBA" id="ARBA00022679"/>
    </source>
</evidence>
<comment type="similarity">
    <text evidence="4">Belongs to the methyltransferase superfamily. YrrT family.</text>
</comment>
<dbReference type="HAMAP" id="MF_02100">
    <property type="entry name" value="Methyltr_YrrT"/>
    <property type="match status" value="1"/>
</dbReference>
<organism evidence="6 7">
    <name type="scientific">Bacillus swezeyi</name>
    <dbReference type="NCBI Taxonomy" id="1925020"/>
    <lineage>
        <taxon>Bacteria</taxon>
        <taxon>Bacillati</taxon>
        <taxon>Bacillota</taxon>
        <taxon>Bacilli</taxon>
        <taxon>Bacillales</taxon>
        <taxon>Bacillaceae</taxon>
        <taxon>Bacillus</taxon>
    </lineage>
</organism>
<feature type="domain" description="Methyltransferase" evidence="5">
    <location>
        <begin position="49"/>
        <end position="140"/>
    </location>
</feature>
<dbReference type="SUPFAM" id="SSF53335">
    <property type="entry name" value="S-adenosyl-L-methionine-dependent methyltransferases"/>
    <property type="match status" value="1"/>
</dbReference>
<dbReference type="Pfam" id="PF13649">
    <property type="entry name" value="Methyltransf_25"/>
    <property type="match status" value="1"/>
</dbReference>
<dbReference type="InterPro" id="IPR029063">
    <property type="entry name" value="SAM-dependent_MTases_sf"/>
</dbReference>
<dbReference type="InterPro" id="IPR041698">
    <property type="entry name" value="Methyltransf_25"/>
</dbReference>
<reference evidence="6 7" key="1">
    <citation type="submission" date="2017-01" db="EMBL/GenBank/DDBJ databases">
        <title>Bacillus phylogenomics.</title>
        <authorList>
            <person name="Dunlap C."/>
        </authorList>
    </citation>
    <scope>NUCLEOTIDE SEQUENCE [LARGE SCALE GENOMIC DNA]</scope>
    <source>
        <strain evidence="6 7">NRRL B-41282</strain>
    </source>
</reference>
<keyword evidence="7" id="KW-1185">Reference proteome</keyword>
<keyword evidence="2 4" id="KW-0808">Transferase</keyword>
<dbReference type="GO" id="GO:0008757">
    <property type="term" value="F:S-adenosylmethionine-dependent methyltransferase activity"/>
    <property type="evidence" value="ECO:0007669"/>
    <property type="project" value="UniProtKB-UniRule"/>
</dbReference>
<comment type="caution">
    <text evidence="6">The sequence shown here is derived from an EMBL/GenBank/DDBJ whole genome shotgun (WGS) entry which is preliminary data.</text>
</comment>
<dbReference type="EMBL" id="MTJL01000010">
    <property type="protein sequence ID" value="OMI07621.1"/>
    <property type="molecule type" value="Genomic_DNA"/>
</dbReference>
<dbReference type="InterPro" id="IPR023553">
    <property type="entry name" value="Uncharacterised_MeTfrase_YrrT"/>
</dbReference>
<evidence type="ECO:0000313" key="6">
    <source>
        <dbReference type="EMBL" id="OMI07621.1"/>
    </source>
</evidence>
<dbReference type="Proteomes" id="UP000187367">
    <property type="component" value="Unassembled WGS sequence"/>
</dbReference>
<keyword evidence="3 4" id="KW-0949">S-adenosyl-L-methionine</keyword>
<accession>A0A1R1QSJ6</accession>
<dbReference type="OrthoDB" id="465705at2"/>
<accession>A0A1R1RJ96</accession>
<dbReference type="RefSeq" id="WP_076763440.1">
    <property type="nucleotide sequence ID" value="NZ_JARMMK010000008.1"/>
</dbReference>
<proteinExistence type="inferred from homology"/>
<protein>
    <recommendedName>
        <fullName evidence="4">Uncharacterized methyltransferase BW143_07020</fullName>
        <ecNumber evidence="4">2.1.1.-</ecNumber>
    </recommendedName>
</protein>
<dbReference type="Gene3D" id="3.40.50.150">
    <property type="entry name" value="Vaccinia Virus protein VP39"/>
    <property type="match status" value="1"/>
</dbReference>
<name>A0A1R1QSJ6_9BACI</name>
<keyword evidence="1 4" id="KW-0489">Methyltransferase</keyword>
<dbReference type="EC" id="2.1.1.-" evidence="4"/>
<evidence type="ECO:0000313" key="7">
    <source>
        <dbReference type="Proteomes" id="UP000187367"/>
    </source>
</evidence>
<dbReference type="AlphaFoldDB" id="A0A1R1QSJ6"/>
<dbReference type="CDD" id="cd02440">
    <property type="entry name" value="AdoMet_MTases"/>
    <property type="match status" value="1"/>
</dbReference>
<evidence type="ECO:0000256" key="1">
    <source>
        <dbReference type="ARBA" id="ARBA00022603"/>
    </source>
</evidence>
<gene>
    <name evidence="6" type="ORF">BW143_07020</name>
</gene>
<dbReference type="GO" id="GO:0032259">
    <property type="term" value="P:methylation"/>
    <property type="evidence" value="ECO:0007669"/>
    <property type="project" value="UniProtKB-KW"/>
</dbReference>
<comment type="function">
    <text evidence="4">Could be a S-adenosyl-L-methionine-dependent methyltransferase.</text>
</comment>
<evidence type="ECO:0000256" key="4">
    <source>
        <dbReference type="HAMAP-Rule" id="MF_02100"/>
    </source>
</evidence>
<evidence type="ECO:0000256" key="3">
    <source>
        <dbReference type="ARBA" id="ARBA00022691"/>
    </source>
</evidence>
<feature type="binding site" evidence="4">
    <location>
        <position position="97"/>
    </location>
    <ligand>
        <name>S-adenosyl-L-methionine</name>
        <dbReference type="ChEBI" id="CHEBI:59789"/>
    </ligand>
</feature>
<evidence type="ECO:0000259" key="5">
    <source>
        <dbReference type="Pfam" id="PF13649"/>
    </source>
</evidence>
<feature type="binding site" evidence="4">
    <location>
        <position position="74"/>
    </location>
    <ligand>
        <name>S-adenosyl-L-methionine</name>
        <dbReference type="ChEBI" id="CHEBI:59789"/>
    </ligand>
</feature>
<sequence>MGREFISLFENWADSYDDTVVGHDLQYKEVFRNYDGILDDVVKRSGHQVIEFGVGTGNLTAKLLAAGKKVCGIEPSKAMREMAAGKLPKDAAVLDGDFLDFPAPPFSPDTIVSSYAFHHLTNEEKREAVRQYGKILRKHGKIVFADTVFKDRKAFHSAVKDAEEKGFHQLAEDLETEHYPTLSEMETIFTSEHFSIAFQKHNDFVWVMEAAKL</sequence>